<dbReference type="InterPro" id="IPR036249">
    <property type="entry name" value="Thioredoxin-like_sf"/>
</dbReference>
<dbReference type="AlphaFoldDB" id="A0ABD3GP87"/>
<protein>
    <submittedName>
        <fullName evidence="2">Uncharacterized protein</fullName>
    </submittedName>
</protein>
<evidence type="ECO:0000313" key="3">
    <source>
        <dbReference type="Proteomes" id="UP001633002"/>
    </source>
</evidence>
<gene>
    <name evidence="2" type="ORF">R1sor_023724</name>
</gene>
<reference evidence="2 3" key="1">
    <citation type="submission" date="2024-09" db="EMBL/GenBank/DDBJ databases">
        <title>Chromosome-scale assembly of Riccia sorocarpa.</title>
        <authorList>
            <person name="Paukszto L."/>
        </authorList>
    </citation>
    <scope>NUCLEOTIDE SEQUENCE [LARGE SCALE GENOMIC DNA]</scope>
    <source>
        <strain evidence="2">LP-2024</strain>
        <tissue evidence="2">Aerial parts of the thallus</tissue>
    </source>
</reference>
<proteinExistence type="predicted"/>
<dbReference type="CDD" id="cd02980">
    <property type="entry name" value="TRX_Fd_family"/>
    <property type="match status" value="1"/>
</dbReference>
<name>A0ABD3GP87_9MARC</name>
<dbReference type="Proteomes" id="UP001633002">
    <property type="component" value="Unassembled WGS sequence"/>
</dbReference>
<accession>A0ABD3GP87</accession>
<sequence length="368" mass="39943">MEAIAVSSKGVMAVCRSRPAAVTGGTSRRGNLALPMDRSFSSGTTLRTSSATADFQDQSHVHFYLNVRCSRKEKINRRKPMAAHGSGTIDFMGRAEEGNGRKKIHKLKGERRLDTSSSSSSSSESDSSEDEMVDTTTEARENFQVVDKVEIRRGRKFDVQKFKKDWEELSRSELMNSIPRFTADFQIEPPLTTTIEHLQKSYDLPAGRHPPSMAVDCAVQLPSSRDGPSDVTSASDSLVTVAGIAVVEDDLWSEADLQPPTAHVEVCMGGKCKKAGAGEVLNAFQVAGRPGVTASPCKCLKNCKSAVSIRIEDQEGSKQVYTGVGLQDVDVLLQKHCSTGSAGASRTAFDLRPPFGSEPQQLRRDGRC</sequence>
<comment type="caution">
    <text evidence="2">The sequence shown here is derived from an EMBL/GenBank/DDBJ whole genome shotgun (WGS) entry which is preliminary data.</text>
</comment>
<dbReference type="EMBL" id="JBJQOH010000007">
    <property type="protein sequence ID" value="KAL3680768.1"/>
    <property type="molecule type" value="Genomic_DNA"/>
</dbReference>
<dbReference type="Gene3D" id="3.40.30.10">
    <property type="entry name" value="Glutaredoxin"/>
    <property type="match status" value="1"/>
</dbReference>
<keyword evidence="3" id="KW-1185">Reference proteome</keyword>
<organism evidence="2 3">
    <name type="scientific">Riccia sorocarpa</name>
    <dbReference type="NCBI Taxonomy" id="122646"/>
    <lineage>
        <taxon>Eukaryota</taxon>
        <taxon>Viridiplantae</taxon>
        <taxon>Streptophyta</taxon>
        <taxon>Embryophyta</taxon>
        <taxon>Marchantiophyta</taxon>
        <taxon>Marchantiopsida</taxon>
        <taxon>Marchantiidae</taxon>
        <taxon>Marchantiales</taxon>
        <taxon>Ricciaceae</taxon>
        <taxon>Riccia</taxon>
    </lineage>
</organism>
<evidence type="ECO:0000313" key="2">
    <source>
        <dbReference type="EMBL" id="KAL3680768.1"/>
    </source>
</evidence>
<feature type="region of interest" description="Disordered" evidence="1">
    <location>
        <begin position="75"/>
        <end position="139"/>
    </location>
</feature>
<feature type="compositionally biased region" description="Low complexity" evidence="1">
    <location>
        <begin position="115"/>
        <end position="125"/>
    </location>
</feature>
<evidence type="ECO:0000256" key="1">
    <source>
        <dbReference type="SAM" id="MobiDB-lite"/>
    </source>
</evidence>
<dbReference type="SUPFAM" id="SSF52833">
    <property type="entry name" value="Thioredoxin-like"/>
    <property type="match status" value="1"/>
</dbReference>
<feature type="region of interest" description="Disordered" evidence="1">
    <location>
        <begin position="341"/>
        <end position="368"/>
    </location>
</feature>